<dbReference type="PANTHER" id="PTHR45749">
    <property type="match status" value="1"/>
</dbReference>
<evidence type="ECO:0000259" key="1">
    <source>
        <dbReference type="Pfam" id="PF05699"/>
    </source>
</evidence>
<sequence length="149" mass="17296">MSEEALLLDPEKWSSATEDVLSMYELHVPRFKSQLSVMAQLIPTKSSLNEIVEGLRSIHEETREIFAEVLNILRLHLVIPATSATAERSFSLLKRLESYLRPTRTQKRLNHLAILHCYQYTVDKIDVKALCREFCWNPYRVSVFGKAFE</sequence>
<evidence type="ECO:0000313" key="3">
    <source>
        <dbReference type="Proteomes" id="UP001159363"/>
    </source>
</evidence>
<reference evidence="2 3" key="1">
    <citation type="submission" date="2023-02" db="EMBL/GenBank/DDBJ databases">
        <title>LHISI_Scaffold_Assembly.</title>
        <authorList>
            <person name="Stuart O.P."/>
            <person name="Cleave R."/>
            <person name="Magrath M.J.L."/>
            <person name="Mikheyev A.S."/>
        </authorList>
    </citation>
    <scope>NUCLEOTIDE SEQUENCE [LARGE SCALE GENOMIC DNA]</scope>
    <source>
        <strain evidence="2">Daus_M_001</strain>
        <tissue evidence="2">Leg muscle</tissue>
    </source>
</reference>
<proteinExistence type="predicted"/>
<dbReference type="Pfam" id="PF05699">
    <property type="entry name" value="Dimer_Tnp_hAT"/>
    <property type="match status" value="1"/>
</dbReference>
<comment type="caution">
    <text evidence="2">The sequence shown here is derived from an EMBL/GenBank/DDBJ whole genome shotgun (WGS) entry which is preliminary data.</text>
</comment>
<dbReference type="PANTHER" id="PTHR45749:SF21">
    <property type="entry name" value="DUF4371 DOMAIN-CONTAINING PROTEIN"/>
    <property type="match status" value="1"/>
</dbReference>
<name>A0ABQ9IN05_9NEOP</name>
<organism evidence="2 3">
    <name type="scientific">Dryococelus australis</name>
    <dbReference type="NCBI Taxonomy" id="614101"/>
    <lineage>
        <taxon>Eukaryota</taxon>
        <taxon>Metazoa</taxon>
        <taxon>Ecdysozoa</taxon>
        <taxon>Arthropoda</taxon>
        <taxon>Hexapoda</taxon>
        <taxon>Insecta</taxon>
        <taxon>Pterygota</taxon>
        <taxon>Neoptera</taxon>
        <taxon>Polyneoptera</taxon>
        <taxon>Phasmatodea</taxon>
        <taxon>Verophasmatodea</taxon>
        <taxon>Anareolatae</taxon>
        <taxon>Phasmatidae</taxon>
        <taxon>Eurycanthinae</taxon>
        <taxon>Dryococelus</taxon>
    </lineage>
</organism>
<keyword evidence="3" id="KW-1185">Reference proteome</keyword>
<evidence type="ECO:0000313" key="2">
    <source>
        <dbReference type="EMBL" id="KAJ8898068.1"/>
    </source>
</evidence>
<protein>
    <recommendedName>
        <fullName evidence="1">HAT C-terminal dimerisation domain-containing protein</fullName>
    </recommendedName>
</protein>
<feature type="domain" description="HAT C-terminal dimerisation" evidence="1">
    <location>
        <begin position="66"/>
        <end position="116"/>
    </location>
</feature>
<dbReference type="EMBL" id="JARBHB010000001">
    <property type="protein sequence ID" value="KAJ8898068.1"/>
    <property type="molecule type" value="Genomic_DNA"/>
</dbReference>
<dbReference type="InterPro" id="IPR008906">
    <property type="entry name" value="HATC_C_dom"/>
</dbReference>
<dbReference type="Proteomes" id="UP001159363">
    <property type="component" value="Chromosome 1"/>
</dbReference>
<gene>
    <name evidence="2" type="ORF">PR048_003428</name>
</gene>
<accession>A0ABQ9IN05</accession>